<dbReference type="GO" id="GO:0005524">
    <property type="term" value="F:ATP binding"/>
    <property type="evidence" value="ECO:0007669"/>
    <property type="project" value="UniProtKB-KW"/>
</dbReference>
<evidence type="ECO:0000256" key="10">
    <source>
        <dbReference type="ARBA" id="ARBA00023157"/>
    </source>
</evidence>
<evidence type="ECO:0000259" key="13">
    <source>
        <dbReference type="Pfam" id="PF20259"/>
    </source>
</evidence>
<keyword evidence="8" id="KW-0067">ATP-binding</keyword>
<evidence type="ECO:0000256" key="9">
    <source>
        <dbReference type="ARBA" id="ARBA00022884"/>
    </source>
</evidence>
<dbReference type="InterPro" id="IPR046885">
    <property type="entry name" value="MnmA-like_C"/>
</dbReference>
<dbReference type="InterPro" id="IPR004506">
    <property type="entry name" value="MnmA-like"/>
</dbReference>
<reference evidence="14" key="1">
    <citation type="submission" date="2020-03" db="EMBL/GenBank/DDBJ databases">
        <title>FDA dAtabase for Regulatory Grade micrObial Sequences (FDA-ARGOS): Supporting development and validation of Infectious Disease Dx tests.</title>
        <authorList>
            <person name="Campos J."/>
            <person name="Goldberg B."/>
            <person name="Tallon L."/>
            <person name="Sadzewicz L."/>
            <person name="Vavikolanu K."/>
            <person name="Mehta A."/>
            <person name="Aluvathingal J."/>
            <person name="Nadendla S."/>
            <person name="Nandy P."/>
            <person name="Geyer C."/>
            <person name="Yan Y."/>
            <person name="Sichtig H."/>
        </authorList>
    </citation>
    <scope>NUCLEOTIDE SEQUENCE [LARGE SCALE GENOMIC DNA]</scope>
    <source>
        <strain evidence="14">FDAARGOS_652</strain>
    </source>
</reference>
<proteinExistence type="inferred from homology"/>
<evidence type="ECO:0000256" key="2">
    <source>
        <dbReference type="ARBA" id="ARBA00006191"/>
    </source>
</evidence>
<dbReference type="OrthoDB" id="3685at2759"/>
<evidence type="ECO:0000259" key="12">
    <source>
        <dbReference type="Pfam" id="PF20258"/>
    </source>
</evidence>
<evidence type="ECO:0000313" key="15">
    <source>
        <dbReference type="Proteomes" id="UP000590412"/>
    </source>
</evidence>
<evidence type="ECO:0000313" key="14">
    <source>
        <dbReference type="EMBL" id="KAF6042663.1"/>
    </source>
</evidence>
<feature type="domain" description="tRNA-specific 2-thiouridylase MnmA-like central" evidence="13">
    <location>
        <begin position="271"/>
        <end position="339"/>
    </location>
</feature>
<keyword evidence="7" id="KW-0547">Nucleotide-binding</keyword>
<dbReference type="EC" id="2.8.1.14" evidence="3"/>
<gene>
    <name evidence="14" type="ORF">FOB60_005862</name>
</gene>
<dbReference type="EMBL" id="JABWAB010000014">
    <property type="protein sequence ID" value="KAF6042663.1"/>
    <property type="molecule type" value="Genomic_DNA"/>
</dbReference>
<evidence type="ECO:0000256" key="8">
    <source>
        <dbReference type="ARBA" id="ARBA00022840"/>
    </source>
</evidence>
<comment type="catalytic activity">
    <reaction evidence="11">
        <text>5-taurinomethyluridine(34) in tRNA + S-sulfanyl-L-cysteinyl-[protein] + AH2 + ATP = 5-taurinomethyl-2-thiouridine(34) in tRNA + L-cysteinyl-[protein] + A + AMP + diphosphate + H(+)</text>
        <dbReference type="Rhea" id="RHEA:47040"/>
        <dbReference type="Rhea" id="RHEA-COMP:10131"/>
        <dbReference type="Rhea" id="RHEA-COMP:11726"/>
        <dbReference type="Rhea" id="RHEA-COMP:11732"/>
        <dbReference type="Rhea" id="RHEA-COMP:11733"/>
        <dbReference type="ChEBI" id="CHEBI:13193"/>
        <dbReference type="ChEBI" id="CHEBI:15378"/>
        <dbReference type="ChEBI" id="CHEBI:17499"/>
        <dbReference type="ChEBI" id="CHEBI:29950"/>
        <dbReference type="ChEBI" id="CHEBI:30616"/>
        <dbReference type="ChEBI" id="CHEBI:33019"/>
        <dbReference type="ChEBI" id="CHEBI:61963"/>
        <dbReference type="ChEBI" id="CHEBI:87171"/>
        <dbReference type="ChEBI" id="CHEBI:87172"/>
        <dbReference type="ChEBI" id="CHEBI:456215"/>
        <dbReference type="EC" id="2.8.1.14"/>
    </reaction>
</comment>
<keyword evidence="10" id="KW-1015">Disulfide bond</keyword>
<evidence type="ECO:0000256" key="7">
    <source>
        <dbReference type="ARBA" id="ARBA00022741"/>
    </source>
</evidence>
<evidence type="ECO:0000256" key="5">
    <source>
        <dbReference type="ARBA" id="ARBA00022679"/>
    </source>
</evidence>
<dbReference type="FunFam" id="3.40.50.620:FF:000115">
    <property type="entry name" value="tRNA-specific 2-thiouridylase MnmA"/>
    <property type="match status" value="1"/>
</dbReference>
<comment type="caution">
    <text evidence="14">The sequence shown here is derived from an EMBL/GenBank/DDBJ whole genome shotgun (WGS) entry which is preliminary data.</text>
</comment>
<sequence>MITRHTIQGTAWKLLRLAPVRLYTAHTRPLPYYPKYNSHSLPYSPQEPKNELSPQQNYIQSQPQLHDNIIVAMSSGVDSSVCAALYANYPNVRGIYMSNWSQTATCTERDWKDVQKVCHQLNIPCDRVNFESDYWGNVFTPMIEQYRAGLTPNPDVGCNKHVKFGKLAQYLNENYGEDDGNWWLVTGHYARVMQSATTGEYHLLRGLSTRKDQSYYLSSIPSSILPRVIFPLGHHLKSETRQMATRFNLHVQKKPDSQGLCFVNPHQSNFRDFLNEYIEPQPGDIVTEDGKVWGHHQGLWHATIGQKSSVSMPQGDPNYKGVWFVAEKNVAKNQLIIVRGHDNPKLYKSRVVVTDVDWVCDAGKVCALDSHDVEFQHHSLSKPTRVKSWNIGESKEKVVVELELQESVRALAPGQAGVFYHGNQVLGGGVISKTET</sequence>
<keyword evidence="5 14" id="KW-0808">Transferase</keyword>
<dbReference type="InterPro" id="IPR046884">
    <property type="entry name" value="MnmA-like_central"/>
</dbReference>
<evidence type="ECO:0000256" key="1">
    <source>
        <dbReference type="ARBA" id="ARBA00003986"/>
    </source>
</evidence>
<comment type="similarity">
    <text evidence="2">Belongs to the MnmA/TRMU family.</text>
</comment>
<accession>A0A8X7T8I6</accession>
<evidence type="ECO:0000256" key="4">
    <source>
        <dbReference type="ARBA" id="ARBA00022555"/>
    </source>
</evidence>
<dbReference type="GO" id="GO:0103016">
    <property type="term" value="F:tRNA-uridine 2-sulfurtransferase activity"/>
    <property type="evidence" value="ECO:0007669"/>
    <property type="project" value="EnsemblFungi"/>
</dbReference>
<keyword evidence="6" id="KW-0819">tRNA processing</keyword>
<comment type="function">
    <text evidence="1">Catalyzes the 2-thiolation of uridine at the wobble position (U34) of mitochondrial tRNA(Lys), tRNA(Glu) and tRNA(Gln). Required for the formation of 5-taurinomethyl-2-thiouridine (tm5s2U) of mitochondrial tRNA(Lys), tRNA(Glu), and tRNA(Gln) at the wobble position. ATP is required to activate the C2 atom of the wobble base.</text>
</comment>
<dbReference type="Pfam" id="PF20259">
    <property type="entry name" value="tRNA_Me_trans_M"/>
    <property type="match status" value="1"/>
</dbReference>
<dbReference type="InterPro" id="IPR014729">
    <property type="entry name" value="Rossmann-like_a/b/a_fold"/>
</dbReference>
<dbReference type="PANTHER" id="PTHR11933">
    <property type="entry name" value="TRNA 5-METHYLAMINOMETHYL-2-THIOURIDYLATE -METHYLTRANSFERASE"/>
    <property type="match status" value="1"/>
</dbReference>
<feature type="domain" description="tRNA-specific 2-thiouridylase MnmA-like C-terminal" evidence="12">
    <location>
        <begin position="351"/>
        <end position="431"/>
    </location>
</feature>
<organism evidence="14 15">
    <name type="scientific">Candida parapsilosis</name>
    <name type="common">Yeast</name>
    <dbReference type="NCBI Taxonomy" id="5480"/>
    <lineage>
        <taxon>Eukaryota</taxon>
        <taxon>Fungi</taxon>
        <taxon>Dikarya</taxon>
        <taxon>Ascomycota</taxon>
        <taxon>Saccharomycotina</taxon>
        <taxon>Pichiomycetes</taxon>
        <taxon>Debaryomycetaceae</taxon>
        <taxon>Candida/Lodderomyces clade</taxon>
        <taxon>Candida</taxon>
    </lineage>
</organism>
<dbReference type="Gene3D" id="2.30.30.280">
    <property type="entry name" value="Adenine nucleotide alpha hydrolases-like domains"/>
    <property type="match status" value="1"/>
</dbReference>
<dbReference type="InterPro" id="IPR023382">
    <property type="entry name" value="MnmA-like_central_sf"/>
</dbReference>
<evidence type="ECO:0000256" key="11">
    <source>
        <dbReference type="ARBA" id="ARBA00049564"/>
    </source>
</evidence>
<dbReference type="GO" id="GO:0005739">
    <property type="term" value="C:mitochondrion"/>
    <property type="evidence" value="ECO:0007669"/>
    <property type="project" value="EnsemblFungi"/>
</dbReference>
<dbReference type="Pfam" id="PF03054">
    <property type="entry name" value="tRNA_Me_trans"/>
    <property type="match status" value="1"/>
</dbReference>
<dbReference type="Gene3D" id="3.40.50.620">
    <property type="entry name" value="HUPs"/>
    <property type="match status" value="1"/>
</dbReference>
<dbReference type="CDD" id="cd01998">
    <property type="entry name" value="MnmA_TRMU-like"/>
    <property type="match status" value="1"/>
</dbReference>
<dbReference type="GO" id="GO:1990799">
    <property type="term" value="P:mitochondrial tRNA wobble position uridine thiolation"/>
    <property type="evidence" value="ECO:0007669"/>
    <property type="project" value="EnsemblFungi"/>
</dbReference>
<evidence type="ECO:0000256" key="6">
    <source>
        <dbReference type="ARBA" id="ARBA00022694"/>
    </source>
</evidence>
<dbReference type="Gene3D" id="2.40.30.10">
    <property type="entry name" value="Translation factors"/>
    <property type="match status" value="1"/>
</dbReference>
<protein>
    <recommendedName>
        <fullName evidence="3">tRNA-5-taurinomethyluridine 2-sulfurtransferase</fullName>
        <ecNumber evidence="3">2.8.1.14</ecNumber>
    </recommendedName>
</protein>
<evidence type="ECO:0000256" key="3">
    <source>
        <dbReference type="ARBA" id="ARBA00011953"/>
    </source>
</evidence>
<keyword evidence="9" id="KW-0694">RNA-binding</keyword>
<name>A0A8X7T8I6_CANPA</name>
<dbReference type="AlphaFoldDB" id="A0A8X7T8I6"/>
<dbReference type="GO" id="GO:0000049">
    <property type="term" value="F:tRNA binding"/>
    <property type="evidence" value="ECO:0007669"/>
    <property type="project" value="UniProtKB-KW"/>
</dbReference>
<dbReference type="NCBIfam" id="TIGR00420">
    <property type="entry name" value="trmU"/>
    <property type="match status" value="1"/>
</dbReference>
<dbReference type="NCBIfam" id="NF001138">
    <property type="entry name" value="PRK00143.1"/>
    <property type="match status" value="1"/>
</dbReference>
<dbReference type="FunFam" id="2.30.30.280:FF:000001">
    <property type="entry name" value="tRNA-specific 2-thiouridylase MnmA"/>
    <property type="match status" value="1"/>
</dbReference>
<dbReference type="PANTHER" id="PTHR11933:SF5">
    <property type="entry name" value="MITOCHONDRIAL TRNA-SPECIFIC 2-THIOURIDYLASE 1"/>
    <property type="match status" value="1"/>
</dbReference>
<dbReference type="SUPFAM" id="SSF52402">
    <property type="entry name" value="Adenine nucleotide alpha hydrolases-like"/>
    <property type="match status" value="1"/>
</dbReference>
<dbReference type="Pfam" id="PF20258">
    <property type="entry name" value="tRNA_Me_trans_C"/>
    <property type="match status" value="1"/>
</dbReference>
<keyword evidence="4" id="KW-0820">tRNA-binding</keyword>
<dbReference type="Proteomes" id="UP000590412">
    <property type="component" value="Unassembled WGS sequence"/>
</dbReference>